<organism evidence="5 6">
    <name type="scientific">Cryptococcus deuterogattii Ram5</name>
    <dbReference type="NCBI Taxonomy" id="1296110"/>
    <lineage>
        <taxon>Eukaryota</taxon>
        <taxon>Fungi</taxon>
        <taxon>Dikarya</taxon>
        <taxon>Basidiomycota</taxon>
        <taxon>Agaricomycotina</taxon>
        <taxon>Tremellomycetes</taxon>
        <taxon>Tremellales</taxon>
        <taxon>Cryptococcaceae</taxon>
        <taxon>Cryptococcus</taxon>
        <taxon>Cryptococcus gattii species complex</taxon>
    </lineage>
</organism>
<dbReference type="Proteomes" id="UP000053392">
    <property type="component" value="Unassembled WGS sequence"/>
</dbReference>
<dbReference type="PROSITE" id="PS51782">
    <property type="entry name" value="LYSM"/>
    <property type="match status" value="2"/>
</dbReference>
<feature type="domain" description="LysM" evidence="4">
    <location>
        <begin position="80"/>
        <end position="126"/>
    </location>
</feature>
<keyword evidence="3" id="KW-0732">Signal</keyword>
<keyword evidence="2" id="KW-0843">Virulence</keyword>
<reference evidence="5 6" key="1">
    <citation type="submission" date="2015-01" db="EMBL/GenBank/DDBJ databases">
        <title>The Genome Sequence of Cryptococcus gattii Ram5.</title>
        <authorList>
            <consortium name="The Broad Institute Genomics Platform"/>
            <person name="Cuomo C."/>
            <person name="Litvintseva A."/>
            <person name="Chen Y."/>
            <person name="Heitman J."/>
            <person name="Sun S."/>
            <person name="Springer D."/>
            <person name="Dromer F."/>
            <person name="Young S."/>
            <person name="Zeng Q."/>
            <person name="Gargeya S."/>
            <person name="Abouelleil A."/>
            <person name="Alvarado L."/>
            <person name="Chapman S.B."/>
            <person name="Gainer-Dewar J."/>
            <person name="Goldberg J."/>
            <person name="Griggs A."/>
            <person name="Gujja S."/>
            <person name="Hansen M."/>
            <person name="Howarth C."/>
            <person name="Imamovic A."/>
            <person name="Larimer J."/>
            <person name="Murphy C."/>
            <person name="Naylor J."/>
            <person name="Pearson M."/>
            <person name="Priest M."/>
            <person name="Roberts A."/>
            <person name="Saif S."/>
            <person name="Shea T."/>
            <person name="Sykes S."/>
            <person name="Wortman J."/>
            <person name="Nusbaum C."/>
            <person name="Birren B."/>
        </authorList>
    </citation>
    <scope>NUCLEOTIDE SEQUENCE [LARGE SCALE GENOMIC DNA]</scope>
    <source>
        <strain evidence="5 6">Ram5</strain>
    </source>
</reference>
<dbReference type="EMBL" id="KN847904">
    <property type="protein sequence ID" value="KIR40074.1"/>
    <property type="molecule type" value="Genomic_DNA"/>
</dbReference>
<dbReference type="InterPro" id="IPR018392">
    <property type="entry name" value="LysM"/>
</dbReference>
<feature type="chain" id="PRO_5002239193" description="LysM domain-containing protein" evidence="3">
    <location>
        <begin position="19"/>
        <end position="159"/>
    </location>
</feature>
<evidence type="ECO:0000313" key="5">
    <source>
        <dbReference type="EMBL" id="KIR40074.1"/>
    </source>
</evidence>
<keyword evidence="6" id="KW-1185">Reference proteome</keyword>
<dbReference type="OrthoDB" id="5985073at2759"/>
<dbReference type="InterPro" id="IPR036779">
    <property type="entry name" value="LysM_dom_sf"/>
</dbReference>
<protein>
    <recommendedName>
        <fullName evidence="4">LysM domain-containing protein</fullName>
    </recommendedName>
</protein>
<gene>
    <name evidence="5" type="ORF">I313_03995</name>
</gene>
<dbReference type="SUPFAM" id="SSF54106">
    <property type="entry name" value="LysM domain"/>
    <property type="match status" value="2"/>
</dbReference>
<dbReference type="PANTHER" id="PTHR34997:SF1">
    <property type="entry name" value="PEPTIDOGLYCAN-BINDING LYSIN DOMAIN"/>
    <property type="match status" value="1"/>
</dbReference>
<dbReference type="PANTHER" id="PTHR34997">
    <property type="entry name" value="AM15"/>
    <property type="match status" value="1"/>
</dbReference>
<dbReference type="InterPro" id="IPR052210">
    <property type="entry name" value="LysM1-like"/>
</dbReference>
<name>A0A0D0V0U6_9TREE</name>
<dbReference type="SMART" id="SM00257">
    <property type="entry name" value="LysM"/>
    <property type="match status" value="2"/>
</dbReference>
<sequence>MLAAFALAVLPLLSSVVAIDGCTRNATVQSGDTCDSISRQYGVSTYQLALVNDATIDENCDNLAPDESVCLGIEGQDCTKVYTVVANDTCAWIQEMYGISNETLYANNPQIDAECENIYVGEVLCVDTDAFSYPSYNETLYNVSLRVRGTWLALMAIYP</sequence>
<evidence type="ECO:0000313" key="6">
    <source>
        <dbReference type="Proteomes" id="UP000053392"/>
    </source>
</evidence>
<dbReference type="AlphaFoldDB" id="A0A0D0V0U6"/>
<evidence type="ECO:0000259" key="4">
    <source>
        <dbReference type="PROSITE" id="PS51782"/>
    </source>
</evidence>
<evidence type="ECO:0000256" key="2">
    <source>
        <dbReference type="ARBA" id="ARBA00023026"/>
    </source>
</evidence>
<evidence type="ECO:0000256" key="3">
    <source>
        <dbReference type="SAM" id="SignalP"/>
    </source>
</evidence>
<dbReference type="GO" id="GO:0008061">
    <property type="term" value="F:chitin binding"/>
    <property type="evidence" value="ECO:0007669"/>
    <property type="project" value="UniProtKB-KW"/>
</dbReference>
<dbReference type="Pfam" id="PF01476">
    <property type="entry name" value="LysM"/>
    <property type="match status" value="2"/>
</dbReference>
<feature type="domain" description="LysM" evidence="4">
    <location>
        <begin position="24"/>
        <end position="71"/>
    </location>
</feature>
<dbReference type="CDD" id="cd00118">
    <property type="entry name" value="LysM"/>
    <property type="match status" value="2"/>
</dbReference>
<evidence type="ECO:0000256" key="1">
    <source>
        <dbReference type="ARBA" id="ARBA00022669"/>
    </source>
</evidence>
<dbReference type="HOGENOM" id="CLU_010591_6_1_1"/>
<dbReference type="Gene3D" id="3.10.350.10">
    <property type="entry name" value="LysM domain"/>
    <property type="match status" value="2"/>
</dbReference>
<accession>A0A0D0V0U6</accession>
<keyword evidence="1" id="KW-0147">Chitin-binding</keyword>
<proteinExistence type="predicted"/>
<feature type="signal peptide" evidence="3">
    <location>
        <begin position="1"/>
        <end position="18"/>
    </location>
</feature>